<feature type="transmembrane region" description="Helical" evidence="1">
    <location>
        <begin position="6"/>
        <end position="21"/>
    </location>
</feature>
<dbReference type="Gene3D" id="1.20.120.1630">
    <property type="match status" value="1"/>
</dbReference>
<organism evidence="2 3">
    <name type="scientific">Methylophaga sulfidovorans</name>
    <dbReference type="NCBI Taxonomy" id="45496"/>
    <lineage>
        <taxon>Bacteria</taxon>
        <taxon>Pseudomonadati</taxon>
        <taxon>Pseudomonadota</taxon>
        <taxon>Gammaproteobacteria</taxon>
        <taxon>Thiotrichales</taxon>
        <taxon>Piscirickettsiaceae</taxon>
        <taxon>Methylophaga</taxon>
    </lineage>
</organism>
<dbReference type="OrthoDB" id="9779233at2"/>
<dbReference type="GO" id="GO:0016020">
    <property type="term" value="C:membrane"/>
    <property type="evidence" value="ECO:0007669"/>
    <property type="project" value="TreeGrafter"/>
</dbReference>
<accession>A0A1I3VHL2</accession>
<keyword evidence="1" id="KW-0472">Membrane</keyword>
<dbReference type="Proteomes" id="UP000198924">
    <property type="component" value="Unassembled WGS sequence"/>
</dbReference>
<feature type="transmembrane region" description="Helical" evidence="1">
    <location>
        <begin position="205"/>
        <end position="223"/>
    </location>
</feature>
<feature type="transmembrane region" description="Helical" evidence="1">
    <location>
        <begin position="28"/>
        <end position="46"/>
    </location>
</feature>
<feature type="transmembrane region" description="Helical" evidence="1">
    <location>
        <begin position="129"/>
        <end position="150"/>
    </location>
</feature>
<dbReference type="RefSeq" id="WP_091711683.1">
    <property type="nucleotide sequence ID" value="NZ_FOSH01000003.1"/>
</dbReference>
<reference evidence="3" key="1">
    <citation type="submission" date="2016-10" db="EMBL/GenBank/DDBJ databases">
        <authorList>
            <person name="Varghese N."/>
            <person name="Submissions S."/>
        </authorList>
    </citation>
    <scope>NUCLEOTIDE SEQUENCE [LARGE SCALE GENOMIC DNA]</scope>
    <source>
        <strain evidence="3">DSM 11578</strain>
    </source>
</reference>
<keyword evidence="1" id="KW-0812">Transmembrane</keyword>
<evidence type="ECO:0000256" key="1">
    <source>
        <dbReference type="SAM" id="Phobius"/>
    </source>
</evidence>
<dbReference type="PANTHER" id="PTHR32251">
    <property type="entry name" value="3-OXO-5-ALPHA-STEROID 4-DEHYDROGENASE"/>
    <property type="match status" value="1"/>
</dbReference>
<keyword evidence="1" id="KW-1133">Transmembrane helix</keyword>
<proteinExistence type="predicted"/>
<dbReference type="STRING" id="45496.SAMN04488079_10348"/>
<dbReference type="InterPro" id="IPR010721">
    <property type="entry name" value="UstE-like"/>
</dbReference>
<keyword evidence="3" id="KW-1185">Reference proteome</keyword>
<sequence length="256" mass="30185">MLELSLLIASITMLIGWIYEGKTNNAGVVDVLWSALMLSLPILYAWQMNGDIVLRVASAALMSLWYLRLFVHLSARVFSEPEDGRYRYLREYWGDKTHRNHFFFFQFQALLAWGFTLPIWWLAQVESFQPIWLVIAFLLTMTAWIGVYIADKQLAEFRQNPANKGKVCQQGLWFYSRHPNYFFEWCHWFSYPVIAIGIAGGEWLWLMPVVMFAFLYFITGIPYTEQQAIRSRGDAYRQYQKTTSAFIPWRKKNGHD</sequence>
<protein>
    <submittedName>
        <fullName evidence="2">Steroid 5-alpha reductase family enzyme</fullName>
    </submittedName>
</protein>
<dbReference type="AlphaFoldDB" id="A0A1I3VHL2"/>
<gene>
    <name evidence="2" type="ORF">SAMN04488079_10348</name>
</gene>
<dbReference type="PROSITE" id="PS50244">
    <property type="entry name" value="S5A_REDUCTASE"/>
    <property type="match status" value="1"/>
</dbReference>
<dbReference type="PANTHER" id="PTHR32251:SF23">
    <property type="entry name" value="3-OXO-5-ALPHA-STEROID 4-DEHYDROGENASE (DUF1295)"/>
    <property type="match status" value="1"/>
</dbReference>
<dbReference type="Pfam" id="PF06966">
    <property type="entry name" value="DUF1295"/>
    <property type="match status" value="1"/>
</dbReference>
<name>A0A1I3VHL2_9GAMM</name>
<dbReference type="EMBL" id="FOSH01000003">
    <property type="protein sequence ID" value="SFJ94904.1"/>
    <property type="molecule type" value="Genomic_DNA"/>
</dbReference>
<feature type="transmembrane region" description="Helical" evidence="1">
    <location>
        <begin position="181"/>
        <end position="199"/>
    </location>
</feature>
<feature type="transmembrane region" description="Helical" evidence="1">
    <location>
        <begin position="52"/>
        <end position="71"/>
    </location>
</feature>
<evidence type="ECO:0000313" key="3">
    <source>
        <dbReference type="Proteomes" id="UP000198924"/>
    </source>
</evidence>
<evidence type="ECO:0000313" key="2">
    <source>
        <dbReference type="EMBL" id="SFJ94904.1"/>
    </source>
</evidence>
<feature type="transmembrane region" description="Helical" evidence="1">
    <location>
        <begin position="102"/>
        <end position="123"/>
    </location>
</feature>